<evidence type="ECO:0000256" key="1">
    <source>
        <dbReference type="ARBA" id="ARBA00004651"/>
    </source>
</evidence>
<evidence type="ECO:0000256" key="4">
    <source>
        <dbReference type="ARBA" id="ARBA00022989"/>
    </source>
</evidence>
<feature type="transmembrane region" description="Helical" evidence="6">
    <location>
        <begin position="74"/>
        <end position="93"/>
    </location>
</feature>
<gene>
    <name evidence="7" type="ORF">J2S75_001999</name>
</gene>
<evidence type="ECO:0000313" key="8">
    <source>
        <dbReference type="Proteomes" id="UP001224682"/>
    </source>
</evidence>
<name>A0ABU0BAV2_9HYPH</name>
<protein>
    <submittedName>
        <fullName evidence="7">Membrane protein</fullName>
    </submittedName>
</protein>
<organism evidence="7 8">
    <name type="scientific">Ancylobacter polymorphus</name>
    <dbReference type="NCBI Taxonomy" id="223390"/>
    <lineage>
        <taxon>Bacteria</taxon>
        <taxon>Pseudomonadati</taxon>
        <taxon>Pseudomonadota</taxon>
        <taxon>Alphaproteobacteria</taxon>
        <taxon>Hyphomicrobiales</taxon>
        <taxon>Xanthobacteraceae</taxon>
        <taxon>Ancylobacter</taxon>
    </lineage>
</organism>
<keyword evidence="3 6" id="KW-0812">Transmembrane</keyword>
<evidence type="ECO:0000313" key="7">
    <source>
        <dbReference type="EMBL" id="MDQ0302969.1"/>
    </source>
</evidence>
<keyword evidence="2" id="KW-1003">Cell membrane</keyword>
<comment type="subcellular location">
    <subcellularLocation>
        <location evidence="1">Cell membrane</location>
        <topology evidence="1">Multi-pass membrane protein</topology>
    </subcellularLocation>
</comment>
<dbReference type="EMBL" id="JAUSUI010000004">
    <property type="protein sequence ID" value="MDQ0302969.1"/>
    <property type="molecule type" value="Genomic_DNA"/>
</dbReference>
<sequence>MALGLAFLRRDVPRGPAALAAAALFVAFVSPLCALTVALFSARGLHHLVLVLVAAPALALAFPLRLPFARMGGFLGLSLLLWLWHLPAAYTLAWNSHAAYWLMQAGLLGSGFAFWSSVFRVERPVERVASVGLVLALAGQMGLIGAILTFSPRLLYLQHLGATDAYGVSALADQQLAGLIMWVPGMLPLALIGALLLRRGWREASVA</sequence>
<comment type="caution">
    <text evidence="7">The sequence shown here is derived from an EMBL/GenBank/DDBJ whole genome shotgun (WGS) entry which is preliminary data.</text>
</comment>
<feature type="transmembrane region" description="Helical" evidence="6">
    <location>
        <begin position="44"/>
        <end position="62"/>
    </location>
</feature>
<dbReference type="Proteomes" id="UP001224682">
    <property type="component" value="Unassembled WGS sequence"/>
</dbReference>
<keyword evidence="8" id="KW-1185">Reference proteome</keyword>
<feature type="transmembrane region" description="Helical" evidence="6">
    <location>
        <begin position="99"/>
        <end position="119"/>
    </location>
</feature>
<feature type="transmembrane region" description="Helical" evidence="6">
    <location>
        <begin position="176"/>
        <end position="197"/>
    </location>
</feature>
<dbReference type="InterPro" id="IPR019108">
    <property type="entry name" value="Caa3_assmbl_CtaG-rel"/>
</dbReference>
<evidence type="ECO:0000256" key="5">
    <source>
        <dbReference type="ARBA" id="ARBA00023136"/>
    </source>
</evidence>
<evidence type="ECO:0000256" key="3">
    <source>
        <dbReference type="ARBA" id="ARBA00022692"/>
    </source>
</evidence>
<evidence type="ECO:0000256" key="6">
    <source>
        <dbReference type="SAM" id="Phobius"/>
    </source>
</evidence>
<dbReference type="Pfam" id="PF09678">
    <property type="entry name" value="Caa3_CtaG"/>
    <property type="match status" value="1"/>
</dbReference>
<evidence type="ECO:0000256" key="2">
    <source>
        <dbReference type="ARBA" id="ARBA00022475"/>
    </source>
</evidence>
<keyword evidence="5 6" id="KW-0472">Membrane</keyword>
<proteinExistence type="predicted"/>
<keyword evidence="4 6" id="KW-1133">Transmembrane helix</keyword>
<accession>A0ABU0BAV2</accession>
<feature type="transmembrane region" description="Helical" evidence="6">
    <location>
        <begin position="131"/>
        <end position="156"/>
    </location>
</feature>
<reference evidence="7 8" key="1">
    <citation type="submission" date="2023-07" db="EMBL/GenBank/DDBJ databases">
        <title>Genomic Encyclopedia of Type Strains, Phase IV (KMG-IV): sequencing the most valuable type-strain genomes for metagenomic binning, comparative biology and taxonomic classification.</title>
        <authorList>
            <person name="Goeker M."/>
        </authorList>
    </citation>
    <scope>NUCLEOTIDE SEQUENCE [LARGE SCALE GENOMIC DNA]</scope>
    <source>
        <strain evidence="7 8">DSM 2457</strain>
    </source>
</reference>
<dbReference type="RefSeq" id="WP_307019699.1">
    <property type="nucleotide sequence ID" value="NZ_JAUSUI010000004.1"/>
</dbReference>